<dbReference type="eggNOG" id="COG2208">
    <property type="taxonomic scope" value="Bacteria"/>
</dbReference>
<dbReference type="InterPro" id="IPR036457">
    <property type="entry name" value="PPM-type-like_dom_sf"/>
</dbReference>
<dbReference type="Pfam" id="PF07228">
    <property type="entry name" value="SpoIIE"/>
    <property type="match status" value="1"/>
</dbReference>
<dbReference type="Gene3D" id="3.60.40.10">
    <property type="entry name" value="PPM-type phosphatase domain"/>
    <property type="match status" value="1"/>
</dbReference>
<evidence type="ECO:0000313" key="2">
    <source>
        <dbReference type="EMBL" id="AFN73875.1"/>
    </source>
</evidence>
<reference evidence="2 3" key="1">
    <citation type="journal article" date="2013" name="PLoS ONE">
        <title>Genomic analysis of Melioribacter roseus, facultatively anaerobic organotrophic bacterium representing a novel deep lineage within Bacteriodetes/Chlorobi group.</title>
        <authorList>
            <person name="Kadnikov V.V."/>
            <person name="Mardanov A.V."/>
            <person name="Podosokorskaya O.A."/>
            <person name="Gavrilov S.N."/>
            <person name="Kublanov I.V."/>
            <person name="Beletsky A.V."/>
            <person name="Bonch-Osmolovskaya E.A."/>
            <person name="Ravin N.V."/>
        </authorList>
    </citation>
    <scope>NUCLEOTIDE SEQUENCE [LARGE SCALE GENOMIC DNA]</scope>
    <source>
        <strain evidence="3">JCM 17771 / P3M-2</strain>
    </source>
</reference>
<dbReference type="Proteomes" id="UP000009011">
    <property type="component" value="Chromosome"/>
</dbReference>
<proteinExistence type="predicted"/>
<dbReference type="STRING" id="1191523.MROS_0632"/>
<dbReference type="RefSeq" id="WP_014855312.1">
    <property type="nucleotide sequence ID" value="NC_018178.1"/>
</dbReference>
<feature type="domain" description="PPM-type phosphatase" evidence="1">
    <location>
        <begin position="35"/>
        <end position="218"/>
    </location>
</feature>
<dbReference type="KEGG" id="mro:MROS_0632"/>
<evidence type="ECO:0000313" key="3">
    <source>
        <dbReference type="Proteomes" id="UP000009011"/>
    </source>
</evidence>
<gene>
    <name evidence="2" type="ordered locus">MROS_0632</name>
</gene>
<organism evidence="2 3">
    <name type="scientific">Melioribacter roseus (strain DSM 23840 / JCM 17771 / VKM B-2668 / P3M-2)</name>
    <dbReference type="NCBI Taxonomy" id="1191523"/>
    <lineage>
        <taxon>Bacteria</taxon>
        <taxon>Pseudomonadati</taxon>
        <taxon>Ignavibacteriota</taxon>
        <taxon>Ignavibacteria</taxon>
        <taxon>Ignavibacteriales</taxon>
        <taxon>Melioribacteraceae</taxon>
        <taxon>Melioribacter</taxon>
    </lineage>
</organism>
<dbReference type="EMBL" id="CP003557">
    <property type="protein sequence ID" value="AFN73875.1"/>
    <property type="molecule type" value="Genomic_DNA"/>
</dbReference>
<dbReference type="HOGENOM" id="CLU_703441_0_0_10"/>
<dbReference type="PATRIC" id="fig|1191523.3.peg.660"/>
<protein>
    <submittedName>
        <fullName evidence="2">Protein serine/threonine phosphatase</fullName>
    </submittedName>
</protein>
<keyword evidence="3" id="KW-1185">Reference proteome</keyword>
<dbReference type="OrthoDB" id="1090916at2"/>
<name>I6Z3Z9_MELRP</name>
<accession>I6Z3Z9</accession>
<dbReference type="InterPro" id="IPR001932">
    <property type="entry name" value="PPM-type_phosphatase-like_dom"/>
</dbReference>
<evidence type="ECO:0000259" key="1">
    <source>
        <dbReference type="Pfam" id="PF07228"/>
    </source>
</evidence>
<sequence>MGELFCEIIVESSPKGNNRLCGDVTEKMRNNIGSVFILADGLGSGLKAHLSAQFYLSHFMELIRSGYSLRKSFSSLIHTIEKAKKGNNPVAFLSAVRILTDGLGVALLYDMPPVIIISGGKATVLNGITHSFYDTIVNEISFSLKKDEGLLIFSDGITMSGIGRENPEGWHIDKIARYVNELLCNGVKIEELPGLILKESYRLWNYEPKDDLTAALIKCRRSKIVNMLTGAPADKSSDEKVVKKFVNKKGLKIICGATTAKIAARVLGKELYLDDNDENDITPPGYYLDGIGLVTEGAVTLNQLYNIWGEDIGKLNINNPVTQLYAYLSIADKINLFWGRAKSPAEGDIVFKQKGILDRDKIIPLLIEKFRSEDKIVCVEEY</sequence>
<dbReference type="AlphaFoldDB" id="I6Z3Z9"/>